<gene>
    <name evidence="2" type="ORF">OLEAN_C08500</name>
</gene>
<dbReference type="Gene3D" id="1.10.260.40">
    <property type="entry name" value="lambda repressor-like DNA-binding domains"/>
    <property type="match status" value="1"/>
</dbReference>
<feature type="domain" description="Bacteriophage CI repressor N-terminal" evidence="1">
    <location>
        <begin position="13"/>
        <end position="68"/>
    </location>
</feature>
<proteinExistence type="predicted"/>
<dbReference type="Proteomes" id="UP000032749">
    <property type="component" value="Chromosome"/>
</dbReference>
<dbReference type="Pfam" id="PF07022">
    <property type="entry name" value="Phage_CI_repr"/>
    <property type="match status" value="1"/>
</dbReference>
<evidence type="ECO:0000313" key="3">
    <source>
        <dbReference type="Proteomes" id="UP000032749"/>
    </source>
</evidence>
<name>R4YKH2_OLEAN</name>
<evidence type="ECO:0000259" key="1">
    <source>
        <dbReference type="Pfam" id="PF07022"/>
    </source>
</evidence>
<dbReference type="InterPro" id="IPR010982">
    <property type="entry name" value="Lambda_DNA-bd_dom_sf"/>
</dbReference>
<dbReference type="GO" id="GO:0045892">
    <property type="term" value="P:negative regulation of DNA-templated transcription"/>
    <property type="evidence" value="ECO:0007669"/>
    <property type="project" value="InterPro"/>
</dbReference>
<dbReference type="InterPro" id="IPR010744">
    <property type="entry name" value="Phage_CI_N"/>
</dbReference>
<dbReference type="HOGENOM" id="CLU_2106484_0_0_6"/>
<keyword evidence="3" id="KW-1185">Reference proteome</keyword>
<organism evidence="2 3">
    <name type="scientific">Oleispira antarctica RB-8</name>
    <dbReference type="NCBI Taxonomy" id="698738"/>
    <lineage>
        <taxon>Bacteria</taxon>
        <taxon>Pseudomonadati</taxon>
        <taxon>Pseudomonadota</taxon>
        <taxon>Gammaproteobacteria</taxon>
        <taxon>Oceanospirillales</taxon>
        <taxon>Oceanospirillaceae</taxon>
        <taxon>Oleispira</taxon>
    </lineage>
</organism>
<accession>R4YKH2</accession>
<dbReference type="STRING" id="698738.OLEAN_C08500"/>
<dbReference type="AlphaFoldDB" id="R4YKH2"/>
<evidence type="ECO:0000313" key="2">
    <source>
        <dbReference type="EMBL" id="CCK75026.1"/>
    </source>
</evidence>
<dbReference type="EMBL" id="FO203512">
    <property type="protein sequence ID" value="CCK75026.1"/>
    <property type="molecule type" value="Genomic_DNA"/>
</dbReference>
<dbReference type="GO" id="GO:0003677">
    <property type="term" value="F:DNA binding"/>
    <property type="evidence" value="ECO:0007669"/>
    <property type="project" value="InterPro"/>
</dbReference>
<sequence length="115" mass="12860">MEAIQFNSRIKLIVERFGAKQISEKTNISSSQIHHLKSKGETTGKNIIDIAEATGVNPLWLLNGEGPMMKGDPEITQSPAPEFNDDEIEMINLFRSASLQTKMKAFQVLNEDKNN</sequence>
<dbReference type="KEGG" id="oai:OLEAN_C08500"/>
<protein>
    <submittedName>
        <fullName evidence="2">Bacteriophage CI repressor family protein</fullName>
    </submittedName>
</protein>
<reference evidence="2 3" key="1">
    <citation type="journal article" date="2013" name="Nat. Commun.">
        <title>Genome sequence and functional genomic analysis of the oil-degrading bacterium Oleispira antarctica.</title>
        <authorList>
            <person name="Kube M."/>
            <person name="Chernikova T.N."/>
            <person name="Al-Ramahi Y."/>
            <person name="Beloqui A."/>
            <person name="Lopez-Cortez N."/>
            <person name="Guazzaroni M.E."/>
            <person name="Heipieper H.J."/>
            <person name="Klages S."/>
            <person name="Kotsyurbenko O.R."/>
            <person name="Langer I."/>
            <person name="Nechitaylo T.Y."/>
            <person name="Lunsdorf H."/>
            <person name="Fernandez M."/>
            <person name="Juarez S."/>
            <person name="Ciordia S."/>
            <person name="Singer A."/>
            <person name="Kagan O."/>
            <person name="Egorova O."/>
            <person name="Petit P.A."/>
            <person name="Stogios P."/>
            <person name="Kim Y."/>
            <person name="Tchigvintsev A."/>
            <person name="Flick R."/>
            <person name="Denaro R."/>
            <person name="Genovese M."/>
            <person name="Albar J.P."/>
            <person name="Reva O.N."/>
            <person name="Martinez-Gomariz M."/>
            <person name="Tran H."/>
            <person name="Ferrer M."/>
            <person name="Savchenko A."/>
            <person name="Yakunin A.F."/>
            <person name="Yakimov M.M."/>
            <person name="Golyshina O.V."/>
            <person name="Reinhardt R."/>
            <person name="Golyshin P.N."/>
        </authorList>
    </citation>
    <scope>NUCLEOTIDE SEQUENCE [LARGE SCALE GENOMIC DNA]</scope>
</reference>
<dbReference type="OrthoDB" id="6105062at2"/>